<dbReference type="PRINTS" id="PR00700">
    <property type="entry name" value="PRTYPHPHTASE"/>
</dbReference>
<evidence type="ECO:0000259" key="9">
    <source>
        <dbReference type="PROSITE" id="PS50055"/>
    </source>
</evidence>
<dbReference type="SMART" id="SM00404">
    <property type="entry name" value="PTPc_motif"/>
    <property type="match status" value="1"/>
</dbReference>
<evidence type="ECO:0000256" key="3">
    <source>
        <dbReference type="ARBA" id="ARBA00022490"/>
    </source>
</evidence>
<comment type="similarity">
    <text evidence="7">Belongs to the protein-tyrosine phosphatase family. Non-receptor class 4 subfamily.</text>
</comment>
<feature type="region of interest" description="Disordered" evidence="8">
    <location>
        <begin position="379"/>
        <end position="403"/>
    </location>
</feature>
<feature type="compositionally biased region" description="Low complexity" evidence="8">
    <location>
        <begin position="495"/>
        <end position="509"/>
    </location>
</feature>
<comment type="subcellular location">
    <subcellularLocation>
        <location evidence="1">Cytoplasm</location>
    </subcellularLocation>
</comment>
<dbReference type="InterPro" id="IPR029021">
    <property type="entry name" value="Prot-tyrosine_phosphatase-like"/>
</dbReference>
<dbReference type="GO" id="GO:0005737">
    <property type="term" value="C:cytoplasm"/>
    <property type="evidence" value="ECO:0007669"/>
    <property type="project" value="UniProtKB-SubCell"/>
</dbReference>
<dbReference type="EMBL" id="RQTK01000777">
    <property type="protein sequence ID" value="RUS75036.1"/>
    <property type="molecule type" value="Genomic_DNA"/>
</dbReference>
<feature type="compositionally biased region" description="Basic and acidic residues" evidence="8">
    <location>
        <begin position="312"/>
        <end position="323"/>
    </location>
</feature>
<dbReference type="PROSITE" id="PS50055">
    <property type="entry name" value="TYR_PHOSPHATASE_PTP"/>
    <property type="match status" value="1"/>
</dbReference>
<dbReference type="SMART" id="SM00194">
    <property type="entry name" value="PTPc"/>
    <property type="match status" value="1"/>
</dbReference>
<dbReference type="GO" id="GO:0005634">
    <property type="term" value="C:nucleus"/>
    <property type="evidence" value="ECO:0007669"/>
    <property type="project" value="TreeGrafter"/>
</dbReference>
<dbReference type="AlphaFoldDB" id="A0A433T0G0"/>
<dbReference type="FunFam" id="3.90.190.10:FF:000045">
    <property type="entry name" value="Tyrosine-protein phosphatase non-receptor type 12"/>
    <property type="match status" value="1"/>
</dbReference>
<dbReference type="PROSITE" id="PS00383">
    <property type="entry name" value="TYR_PHOSPHATASE_1"/>
    <property type="match status" value="1"/>
</dbReference>
<evidence type="ECO:0000259" key="10">
    <source>
        <dbReference type="PROSITE" id="PS50056"/>
    </source>
</evidence>
<evidence type="ECO:0000256" key="2">
    <source>
        <dbReference type="ARBA" id="ARBA00013064"/>
    </source>
</evidence>
<feature type="domain" description="Tyrosine specific protein phosphatases" evidence="10">
    <location>
        <begin position="209"/>
        <end position="283"/>
    </location>
</feature>
<accession>A0A433T0G0</accession>
<dbReference type="Proteomes" id="UP000271974">
    <property type="component" value="Unassembled WGS sequence"/>
</dbReference>
<feature type="compositionally biased region" description="Polar residues" evidence="8">
    <location>
        <begin position="328"/>
        <end position="345"/>
    </location>
</feature>
<dbReference type="PANTHER" id="PTHR45983">
    <property type="entry name" value="TYROSINE PHOSPHATSE N18, PUTATIVE-RELATED"/>
    <property type="match status" value="1"/>
</dbReference>
<reference evidence="11 12" key="1">
    <citation type="submission" date="2019-01" db="EMBL/GenBank/DDBJ databases">
        <title>A draft genome assembly of the solar-powered sea slug Elysia chlorotica.</title>
        <authorList>
            <person name="Cai H."/>
            <person name="Li Q."/>
            <person name="Fang X."/>
            <person name="Li J."/>
            <person name="Curtis N.E."/>
            <person name="Altenburger A."/>
            <person name="Shibata T."/>
            <person name="Feng M."/>
            <person name="Maeda T."/>
            <person name="Schwartz J.A."/>
            <person name="Shigenobu S."/>
            <person name="Lundholm N."/>
            <person name="Nishiyama T."/>
            <person name="Yang H."/>
            <person name="Hasebe M."/>
            <person name="Li S."/>
            <person name="Pierce S.K."/>
            <person name="Wang J."/>
        </authorList>
    </citation>
    <scope>NUCLEOTIDE SEQUENCE [LARGE SCALE GENOMIC DNA]</scope>
    <source>
        <strain evidence="11">EC2010</strain>
        <tissue evidence="11">Whole organism of an adult</tissue>
    </source>
</reference>
<dbReference type="EC" id="3.1.3.48" evidence="2"/>
<feature type="domain" description="Tyrosine-protein phosphatase" evidence="9">
    <location>
        <begin position="27"/>
        <end position="292"/>
    </location>
</feature>
<keyword evidence="5" id="KW-0378">Hydrolase</keyword>
<evidence type="ECO:0000313" key="11">
    <source>
        <dbReference type="EMBL" id="RUS75036.1"/>
    </source>
</evidence>
<dbReference type="InterPro" id="IPR016130">
    <property type="entry name" value="Tyr_Pase_AS"/>
</dbReference>
<dbReference type="STRING" id="188477.A0A433T0G0"/>
<feature type="region of interest" description="Disordered" evidence="8">
    <location>
        <begin position="492"/>
        <end position="533"/>
    </location>
</feature>
<dbReference type="InterPro" id="IPR047170">
    <property type="entry name" value="PTN12/18/22"/>
</dbReference>
<dbReference type="InterPro" id="IPR003595">
    <property type="entry name" value="Tyr_Pase_cat"/>
</dbReference>
<dbReference type="Gene3D" id="3.90.190.10">
    <property type="entry name" value="Protein tyrosine phosphatase superfamily"/>
    <property type="match status" value="1"/>
</dbReference>
<feature type="compositionally biased region" description="Low complexity" evidence="8">
    <location>
        <begin position="388"/>
        <end position="397"/>
    </location>
</feature>
<feature type="compositionally biased region" description="Polar residues" evidence="8">
    <location>
        <begin position="516"/>
        <end position="532"/>
    </location>
</feature>
<dbReference type="SUPFAM" id="SSF52799">
    <property type="entry name" value="(Phosphotyrosine protein) phosphatases II"/>
    <property type="match status" value="1"/>
</dbReference>
<feature type="region of interest" description="Disordered" evidence="8">
    <location>
        <begin position="312"/>
        <end position="367"/>
    </location>
</feature>
<protein>
    <recommendedName>
        <fullName evidence="2">protein-tyrosine-phosphatase</fullName>
        <ecNumber evidence="2">3.1.3.48</ecNumber>
    </recommendedName>
</protein>
<evidence type="ECO:0000256" key="7">
    <source>
        <dbReference type="ARBA" id="ARBA00034734"/>
    </source>
</evidence>
<evidence type="ECO:0000256" key="8">
    <source>
        <dbReference type="SAM" id="MobiDB-lite"/>
    </source>
</evidence>
<sequence length="632" mass="68901">PCKDVERHKKVYQGFCSSCGNPEGNGFNREYRLIHEVQNRNRRENRFQMTAGKADNNLKKNRYKDILPYDDHRVLLSLKEGEENSDYINASRMMGVKGTGGYIASQGPLASTVDDFWRMIWELNVEIVFMACKIVELGKIKCKQYWNDVDKSDTFGDIEVFTATEEEISSDFIRRRFRVTRAGEERHVTQFQYLGWPDHGIPDDPAHIRDLISIVRQTQENDQVPLLVHCSAGCGRTGAIVAIDFVWTLLEHGRFDETFSLYDLICTFREQRMSMVQTADQYALVNKVLKALCEEWLDRMASHTYVNVELKQTSDTDDKENRVVIEPSNGSEQSQKGLGGNSTETDPPPPSYMAPRPPSGAEGSSSSYENVVLLPDRTPVVKGSKFDGNSSSSNSGSIADEGRQETLHKTVIQLGSGGASAKSTGSAGGPKQVINFVRGESTRSSTSSSSSATAPIVTPPTSPAMAVTPDWQRHQQQTDNSAIYAVVNKGNRKLSPASSPSNANTAPSAVDGDSFVKTNVDQGNNNAQSPGATQARIATDQGGYSLVEFQDGGVSAGAGSAIRLDSSSSRGFDPYSLADTGPLNTDPYSVAQRVDQPNSFDPYSLAETVTNGSTLPRVLIPIPNAGSTGTVC</sequence>
<feature type="compositionally biased region" description="Low complexity" evidence="8">
    <location>
        <begin position="442"/>
        <end position="456"/>
    </location>
</feature>
<evidence type="ECO:0000256" key="4">
    <source>
        <dbReference type="ARBA" id="ARBA00022553"/>
    </source>
</evidence>
<evidence type="ECO:0000256" key="6">
    <source>
        <dbReference type="ARBA" id="ARBA00022912"/>
    </source>
</evidence>
<keyword evidence="6" id="KW-0904">Protein phosphatase</keyword>
<comment type="caution">
    <text evidence="11">The sequence shown here is derived from an EMBL/GenBank/DDBJ whole genome shotgun (WGS) entry which is preliminary data.</text>
</comment>
<dbReference type="InterPro" id="IPR000242">
    <property type="entry name" value="PTP_cat"/>
</dbReference>
<evidence type="ECO:0000256" key="5">
    <source>
        <dbReference type="ARBA" id="ARBA00022801"/>
    </source>
</evidence>
<feature type="region of interest" description="Disordered" evidence="8">
    <location>
        <begin position="416"/>
        <end position="476"/>
    </location>
</feature>
<organism evidence="11 12">
    <name type="scientific">Elysia chlorotica</name>
    <name type="common">Eastern emerald elysia</name>
    <name type="synonym">Sea slug</name>
    <dbReference type="NCBI Taxonomy" id="188477"/>
    <lineage>
        <taxon>Eukaryota</taxon>
        <taxon>Metazoa</taxon>
        <taxon>Spiralia</taxon>
        <taxon>Lophotrochozoa</taxon>
        <taxon>Mollusca</taxon>
        <taxon>Gastropoda</taxon>
        <taxon>Heterobranchia</taxon>
        <taxon>Euthyneura</taxon>
        <taxon>Panpulmonata</taxon>
        <taxon>Sacoglossa</taxon>
        <taxon>Placobranchoidea</taxon>
        <taxon>Plakobranchidae</taxon>
        <taxon>Elysia</taxon>
    </lineage>
</organism>
<evidence type="ECO:0000313" key="12">
    <source>
        <dbReference type="Proteomes" id="UP000271974"/>
    </source>
</evidence>
<keyword evidence="3" id="KW-0963">Cytoplasm</keyword>
<keyword evidence="4" id="KW-0597">Phosphoprotein</keyword>
<evidence type="ECO:0000256" key="1">
    <source>
        <dbReference type="ARBA" id="ARBA00004496"/>
    </source>
</evidence>
<dbReference type="PROSITE" id="PS50056">
    <property type="entry name" value="TYR_PHOSPHATASE_2"/>
    <property type="match status" value="1"/>
</dbReference>
<name>A0A433T0G0_ELYCH</name>
<dbReference type="GO" id="GO:0004726">
    <property type="term" value="F:non-membrane spanning protein tyrosine phosphatase activity"/>
    <property type="evidence" value="ECO:0007669"/>
    <property type="project" value="InterPro"/>
</dbReference>
<dbReference type="OrthoDB" id="10253954at2759"/>
<dbReference type="InterPro" id="IPR000387">
    <property type="entry name" value="Tyr_Pase_dom"/>
</dbReference>
<feature type="non-terminal residue" evidence="11">
    <location>
        <position position="1"/>
    </location>
</feature>
<gene>
    <name evidence="11" type="ORF">EGW08_017217</name>
</gene>
<dbReference type="PANTHER" id="PTHR45983:SF2">
    <property type="entry name" value="PROTEIN-TYROSINE-PHOSPHATASE"/>
    <property type="match status" value="1"/>
</dbReference>
<dbReference type="Pfam" id="PF00102">
    <property type="entry name" value="Y_phosphatase"/>
    <property type="match status" value="1"/>
</dbReference>
<keyword evidence="12" id="KW-1185">Reference proteome</keyword>
<proteinExistence type="inferred from homology"/>
<feature type="compositionally biased region" description="Pro residues" evidence="8">
    <location>
        <begin position="346"/>
        <end position="358"/>
    </location>
</feature>